<evidence type="ECO:0000313" key="1">
    <source>
        <dbReference type="EMBL" id="ARF10501.1"/>
    </source>
</evidence>
<protein>
    <submittedName>
        <fullName evidence="1">Uncharacterized protein</fullName>
    </submittedName>
</protein>
<gene>
    <name evidence="1" type="ORF">Hokovirus_2_28</name>
</gene>
<organism evidence="1">
    <name type="scientific">Hokovirus HKV1</name>
    <dbReference type="NCBI Taxonomy" id="1977638"/>
    <lineage>
        <taxon>Viruses</taxon>
        <taxon>Varidnaviria</taxon>
        <taxon>Bamfordvirae</taxon>
        <taxon>Nucleocytoviricota</taxon>
        <taxon>Megaviricetes</taxon>
        <taxon>Imitervirales</taxon>
        <taxon>Mimiviridae</taxon>
        <taxon>Klosneuvirinae</taxon>
        <taxon>Hokovirus</taxon>
    </lineage>
</organism>
<reference evidence="1" key="1">
    <citation type="journal article" date="2017" name="Science">
        <title>Giant viruses with an expanded complement of translation system components.</title>
        <authorList>
            <person name="Schulz F."/>
            <person name="Yutin N."/>
            <person name="Ivanova N.N."/>
            <person name="Ortega D.R."/>
            <person name="Lee T.K."/>
            <person name="Vierheilig J."/>
            <person name="Daims H."/>
            <person name="Horn M."/>
            <person name="Wagner M."/>
            <person name="Jensen G.J."/>
            <person name="Kyrpides N.C."/>
            <person name="Koonin E.V."/>
            <person name="Woyke T."/>
        </authorList>
    </citation>
    <scope>NUCLEOTIDE SEQUENCE</scope>
    <source>
        <strain evidence="1">HKV1</strain>
    </source>
</reference>
<sequence length="174" mass="20750">MEFKILKLHSYDPIKNTFTTRKTGTLDDLEISVDQLFDAYDIIIARYSIIRNTSGIVSKILEGQNFFLGNHSVYGVNPVYINNKLEKYTYWNSNSVFPYAYPKVRYAYCSKSKVIDYHLNNERYTFFRDKLPCIFIDYYSDIHHLRKYYKITELELHIYYIEEKGLLTKAAIKK</sequence>
<proteinExistence type="predicted"/>
<accession>A0A1V0SFP6</accession>
<name>A0A1V0SFP6_9VIRU</name>
<dbReference type="EMBL" id="KY684104">
    <property type="protein sequence ID" value="ARF10501.1"/>
    <property type="molecule type" value="Genomic_DNA"/>
</dbReference>